<dbReference type="OrthoDB" id="9795306at2"/>
<reference evidence="2 3" key="1">
    <citation type="submission" date="2016-10" db="EMBL/GenBank/DDBJ databases">
        <authorList>
            <person name="de Groot N.N."/>
        </authorList>
    </citation>
    <scope>NUCLEOTIDE SEQUENCE [LARGE SCALE GENOMIC DNA]</scope>
    <source>
        <strain evidence="2 3">DSM 14858</strain>
    </source>
</reference>
<dbReference type="InterPro" id="IPR029068">
    <property type="entry name" value="Glyas_Bleomycin-R_OHBP_Dase"/>
</dbReference>
<dbReference type="AlphaFoldDB" id="A0A1H7QZ24"/>
<dbReference type="SUPFAM" id="SSF54593">
    <property type="entry name" value="Glyoxalase/Bleomycin resistance protein/Dihydroxybiphenyl dioxygenase"/>
    <property type="match status" value="1"/>
</dbReference>
<evidence type="ECO:0000259" key="1">
    <source>
        <dbReference type="Pfam" id="PF06983"/>
    </source>
</evidence>
<proteinExistence type="predicted"/>
<dbReference type="STRING" id="188906.SAMN04488526_2869"/>
<feature type="domain" description="PhnB-like" evidence="1">
    <location>
        <begin position="4"/>
        <end position="130"/>
    </location>
</feature>
<accession>A0A1H7QZ24</accession>
<dbReference type="RefSeq" id="WP_092763919.1">
    <property type="nucleotide sequence ID" value="NZ_FNZQ01000006.1"/>
</dbReference>
<dbReference type="PANTHER" id="PTHR33990:SF1">
    <property type="entry name" value="PROTEIN YJDN"/>
    <property type="match status" value="1"/>
</dbReference>
<organism evidence="2 3">
    <name type="scientific">Jannaschia helgolandensis</name>
    <dbReference type="NCBI Taxonomy" id="188906"/>
    <lineage>
        <taxon>Bacteria</taxon>
        <taxon>Pseudomonadati</taxon>
        <taxon>Pseudomonadota</taxon>
        <taxon>Alphaproteobacteria</taxon>
        <taxon>Rhodobacterales</taxon>
        <taxon>Roseobacteraceae</taxon>
        <taxon>Jannaschia</taxon>
    </lineage>
</organism>
<dbReference type="Proteomes" id="UP000199283">
    <property type="component" value="Unassembled WGS sequence"/>
</dbReference>
<name>A0A1H7QZ24_9RHOB</name>
<dbReference type="Pfam" id="PF06983">
    <property type="entry name" value="3-dmu-9_3-mt"/>
    <property type="match status" value="1"/>
</dbReference>
<keyword evidence="3" id="KW-1185">Reference proteome</keyword>
<sequence length="133" mass="14798">MQLNTYLHFDGTCEAAMTFYADALGGTVVSRMRFRDMPDHSIVPEDRLDLIANMELRIGDRTLMGSDGMQAPRGGHSGYSMQLALADLAEAERIFTALTRDGSQMMPFAPTFWARGFGMGTDRFGVDWMVNCD</sequence>
<evidence type="ECO:0000313" key="3">
    <source>
        <dbReference type="Proteomes" id="UP000199283"/>
    </source>
</evidence>
<dbReference type="InterPro" id="IPR028973">
    <property type="entry name" value="PhnB-like"/>
</dbReference>
<dbReference type="Gene3D" id="3.10.180.10">
    <property type="entry name" value="2,3-Dihydroxybiphenyl 1,2-Dioxygenase, domain 1"/>
    <property type="match status" value="1"/>
</dbReference>
<protein>
    <submittedName>
        <fullName evidence="2">PhnB protein</fullName>
    </submittedName>
</protein>
<gene>
    <name evidence="2" type="ORF">SAMN04488526_2869</name>
</gene>
<dbReference type="EMBL" id="FNZQ01000006">
    <property type="protein sequence ID" value="SEL52905.1"/>
    <property type="molecule type" value="Genomic_DNA"/>
</dbReference>
<evidence type="ECO:0000313" key="2">
    <source>
        <dbReference type="EMBL" id="SEL52905.1"/>
    </source>
</evidence>
<dbReference type="PANTHER" id="PTHR33990">
    <property type="entry name" value="PROTEIN YJDN-RELATED"/>
    <property type="match status" value="1"/>
</dbReference>
<dbReference type="CDD" id="cd06588">
    <property type="entry name" value="PhnB_like"/>
    <property type="match status" value="1"/>
</dbReference>